<keyword evidence="3" id="KW-1185">Reference proteome</keyword>
<dbReference type="EMBL" id="JAKLTQ010000009">
    <property type="protein sequence ID" value="MCG2622845.1"/>
    <property type="molecule type" value="Genomic_DNA"/>
</dbReference>
<feature type="transmembrane region" description="Helical" evidence="1">
    <location>
        <begin position="390"/>
        <end position="407"/>
    </location>
</feature>
<feature type="transmembrane region" description="Helical" evidence="1">
    <location>
        <begin position="253"/>
        <end position="271"/>
    </location>
</feature>
<feature type="transmembrane region" description="Helical" evidence="1">
    <location>
        <begin position="65"/>
        <end position="88"/>
    </location>
</feature>
<feature type="transmembrane region" description="Helical" evidence="1">
    <location>
        <begin position="12"/>
        <end position="32"/>
    </location>
</feature>
<keyword evidence="1" id="KW-0812">Transmembrane</keyword>
<name>A0ABS9L836_9MICC</name>
<feature type="transmembrane region" description="Helical" evidence="1">
    <location>
        <begin position="452"/>
        <end position="472"/>
    </location>
</feature>
<feature type="transmembrane region" description="Helical" evidence="1">
    <location>
        <begin position="278"/>
        <end position="298"/>
    </location>
</feature>
<evidence type="ECO:0000256" key="1">
    <source>
        <dbReference type="SAM" id="Phobius"/>
    </source>
</evidence>
<sequence>MSWVLDWVSTIPALVLAVLFLYGPGLIWGAILGLRRLTLLAVAGPLGVTAIVIAAELGGFTGWSWSWPLLLAVTAAIAAVLALARRLLLHRWRYRVHHDPRAAPPPAPWRSIALAWAVPAVFLGVVLLGVFGSPGNIAQSHDNIFHLNALRYIADTGKASSLTLGYLGTAGGTAFYPAGWHDLVSLVQLASGVSIPAAINATNLVVITCLWPLGCLFLASRVTGERTLSLLVAGVLATAYSTFPYLLLEFGVVYPFLLSMAILPVALGLVIQLLRLGLPAALSTEAAALALAAVLPGMALSHPAAVMALLALSVPMVLAAARRARRLASGPEAARRRRTAGLLAAGYLAAVVVAWVLIRPGRSATRNWDNLGEVLRSLVEVFTHGAIDRPMAVLPTVLTVVGAAVVLNTRRNRWVLGIYLIAAAFFVVGNWKEAPELRWWVTGVFYNDFFRIAGLLPAAGLLTAAIGGTALASTARSFFRAWLVKRDRTPQAWLRPAATALLVAVSLAVVPFFAVTRGVEVAAAKYRFTPTSPLLSSDELALIERLPERVPAGAMTIGDPLTGAALSYAYTGIRTLLPSGETAPMTDAQLLVAKLDEMKTDPAICPIVRERKVQYVLDFGDQSVSWDKPAQVAGLDHLTRSAGFELVDQQGPDARLYRITGCS</sequence>
<dbReference type="RefSeq" id="WP_237821551.1">
    <property type="nucleotide sequence ID" value="NZ_JAKLTQ010000009.1"/>
</dbReference>
<feature type="transmembrane region" description="Helical" evidence="1">
    <location>
        <begin position="197"/>
        <end position="219"/>
    </location>
</feature>
<feature type="transmembrane region" description="Helical" evidence="1">
    <location>
        <begin position="304"/>
        <end position="321"/>
    </location>
</feature>
<dbReference type="InterPro" id="IPR046671">
    <property type="entry name" value="DUF6541"/>
</dbReference>
<keyword evidence="1" id="KW-1133">Transmembrane helix</keyword>
<feature type="transmembrane region" description="Helical" evidence="1">
    <location>
        <begin position="228"/>
        <end position="247"/>
    </location>
</feature>
<gene>
    <name evidence="2" type="ORF">LVY72_13135</name>
</gene>
<accession>A0ABS9L836</accession>
<feature type="transmembrane region" description="Helical" evidence="1">
    <location>
        <begin position="414"/>
        <end position="432"/>
    </location>
</feature>
<evidence type="ECO:0000313" key="2">
    <source>
        <dbReference type="EMBL" id="MCG2622845.1"/>
    </source>
</evidence>
<comment type="caution">
    <text evidence="2">The sequence shown here is derived from an EMBL/GenBank/DDBJ whole genome shotgun (WGS) entry which is preliminary data.</text>
</comment>
<organism evidence="2 3">
    <name type="scientific">Arthrobacter hankyongi</name>
    <dbReference type="NCBI Taxonomy" id="2904801"/>
    <lineage>
        <taxon>Bacteria</taxon>
        <taxon>Bacillati</taxon>
        <taxon>Actinomycetota</taxon>
        <taxon>Actinomycetes</taxon>
        <taxon>Micrococcales</taxon>
        <taxon>Micrococcaceae</taxon>
        <taxon>Arthrobacter</taxon>
    </lineage>
</organism>
<reference evidence="2" key="1">
    <citation type="submission" date="2022-01" db="EMBL/GenBank/DDBJ databases">
        <authorList>
            <person name="Jo J.-H."/>
            <person name="Im W.-T."/>
        </authorList>
    </citation>
    <scope>NUCLEOTIDE SEQUENCE</scope>
    <source>
        <strain evidence="2">I2-34</strain>
    </source>
</reference>
<keyword evidence="1" id="KW-0472">Membrane</keyword>
<feature type="transmembrane region" description="Helical" evidence="1">
    <location>
        <begin position="493"/>
        <end position="515"/>
    </location>
</feature>
<protein>
    <submittedName>
        <fullName evidence="2">Uncharacterized protein</fullName>
    </submittedName>
</protein>
<feature type="transmembrane region" description="Helical" evidence="1">
    <location>
        <begin position="341"/>
        <end position="358"/>
    </location>
</feature>
<feature type="transmembrane region" description="Helical" evidence="1">
    <location>
        <begin position="39"/>
        <end position="59"/>
    </location>
</feature>
<proteinExistence type="predicted"/>
<evidence type="ECO:0000313" key="3">
    <source>
        <dbReference type="Proteomes" id="UP001165368"/>
    </source>
</evidence>
<dbReference type="Proteomes" id="UP001165368">
    <property type="component" value="Unassembled WGS sequence"/>
</dbReference>
<dbReference type="Pfam" id="PF20176">
    <property type="entry name" value="DUF6541"/>
    <property type="match status" value="1"/>
</dbReference>
<feature type="transmembrane region" description="Helical" evidence="1">
    <location>
        <begin position="109"/>
        <end position="131"/>
    </location>
</feature>